<sequence>MLGNPRNPSRIPAWQMRFPHEHSQRDKDERQQRGPDDKADQDSTHREDSKAGKAAIPRYPLPEYIPRQSFACPFVKYDAARYGDCIVFRLQRISDVIQHIKRHHLLIDFVTESRHTTVADKVRLYCTWCRGLFYGPSAERQLHDHTAACQASKRPATVEETGVLLPKEFEELRSALAMVMSNTAKWNLIWDKCFPATPVPLPYVEIAVSRAEVQRTLKQLLASPAANPWSSAEIKQSVIDRALSAIFAGPPFTDFEPHITDASTIFSANQSTFDDPNEGSFTAPESVDDVGDMEQWTRPLKIAILDIEYDKVHDILRNSFDKVAVGEYSWLLELKALGLSMDEIADELLERAQHGPWIYSKIDMHDVGSYVHDFHIPRCLHTGREDETMRAISLHSSQGLMSIETDRDSSIRETIGYLCGIGGVSPMPDGSHNLQFGSVVFENANSTAIVSLMTSQSAQAIPHVLQHLHKAIGALQEVGGCCDSFSFLARWESFVELERIYPDFTSEPGPLKSLTNSEASIESLNQQLRDSLTAQFLSLAFALYAQGHCEPFGPFFLDTPLKRILLLGNQIWGPSFTGPCILATPVNLSCFGEMVQRRVFAFQYFDNFERSRVLSDSDKKFDLKACPEDLLDTWGPGDFIMSKDDTENLHAISIGGGLITSISTETESHQLPVLHWSPVSEDNKKIASTFPRHAKMVIGSRVSINQTCRMTAQEQVRKSIPWLKDLGTFPSYWEVSERQVGLGFQGGQSAVGILNFAQTWVKRLGQTKKSNILAKRYLSVADLEGPSAVQVSFCTGIARRVRLRELLADILPAYVADLATKPYHWERLQGSDILEILRHEDFRAHYQRLDRELQAEFETLAIAVLFLLQDTGVDRKGENFVVGCVPQGLAVQCFKIPIEKESFWARILADSEDVATFAYVATRCLETDLVKCRGPKEQWMNKAALLSTAVSLCQDRMEGIIAQQQASWTLKDSETYLIGRVDAPLRVRVLRPNIQDEPELLVSISTIIPPFLRSWSRKQGHRRPWLRESRAIDHQHQMAESVVVTTNFESS</sequence>
<protein>
    <submittedName>
        <fullName evidence="2">Related to ankyrin 3</fullName>
    </submittedName>
</protein>
<dbReference type="GeneID" id="65081166"/>
<dbReference type="PANTHER" id="PTHR38166:SF1">
    <property type="entry name" value="C2H2-TYPE DOMAIN-CONTAINING PROTEIN"/>
    <property type="match status" value="1"/>
</dbReference>
<keyword evidence="3" id="KW-1185">Reference proteome</keyword>
<evidence type="ECO:0000256" key="1">
    <source>
        <dbReference type="SAM" id="MobiDB-lite"/>
    </source>
</evidence>
<evidence type="ECO:0000313" key="2">
    <source>
        <dbReference type="EMBL" id="CVK84972.1"/>
    </source>
</evidence>
<accession>A0A1L7SPJ2</accession>
<gene>
    <name evidence="2" type="ORF">FMAN_01894</name>
</gene>
<proteinExistence type="predicted"/>
<dbReference type="Proteomes" id="UP000184255">
    <property type="component" value="Unassembled WGS sequence"/>
</dbReference>
<dbReference type="PANTHER" id="PTHR38166">
    <property type="entry name" value="C2H2-TYPE DOMAIN-CONTAINING PROTEIN-RELATED"/>
    <property type="match status" value="1"/>
</dbReference>
<feature type="compositionally biased region" description="Basic and acidic residues" evidence="1">
    <location>
        <begin position="18"/>
        <end position="51"/>
    </location>
</feature>
<dbReference type="RefSeq" id="XP_041677243.1">
    <property type="nucleotide sequence ID" value="XM_041824133.1"/>
</dbReference>
<organism evidence="2 3">
    <name type="scientific">Fusarium mangiferae</name>
    <name type="common">Mango malformation disease fungus</name>
    <dbReference type="NCBI Taxonomy" id="192010"/>
    <lineage>
        <taxon>Eukaryota</taxon>
        <taxon>Fungi</taxon>
        <taxon>Dikarya</taxon>
        <taxon>Ascomycota</taxon>
        <taxon>Pezizomycotina</taxon>
        <taxon>Sordariomycetes</taxon>
        <taxon>Hypocreomycetidae</taxon>
        <taxon>Hypocreales</taxon>
        <taxon>Nectriaceae</taxon>
        <taxon>Fusarium</taxon>
        <taxon>Fusarium fujikuroi species complex</taxon>
    </lineage>
</organism>
<dbReference type="EMBL" id="FCQH01000001">
    <property type="protein sequence ID" value="CVK84972.1"/>
    <property type="molecule type" value="Genomic_DNA"/>
</dbReference>
<feature type="region of interest" description="Disordered" evidence="1">
    <location>
        <begin position="1"/>
        <end position="57"/>
    </location>
</feature>
<evidence type="ECO:0000313" key="3">
    <source>
        <dbReference type="Proteomes" id="UP000184255"/>
    </source>
</evidence>
<dbReference type="VEuPathDB" id="FungiDB:FMAN_01894"/>
<name>A0A1L7SPJ2_FUSMA</name>
<reference evidence="3" key="1">
    <citation type="journal article" date="2016" name="Genome Biol. Evol.">
        <title>Comparative 'omics' of the Fusarium fujikuroi species complex highlights differences in genetic potential and metabolite synthesis.</title>
        <authorList>
            <person name="Niehaus E.-M."/>
            <person name="Muensterkoetter M."/>
            <person name="Proctor R.H."/>
            <person name="Brown D.W."/>
            <person name="Sharon A."/>
            <person name="Idan Y."/>
            <person name="Oren-Young L."/>
            <person name="Sieber C.M."/>
            <person name="Novak O."/>
            <person name="Pencik A."/>
            <person name="Tarkowska D."/>
            <person name="Hromadova K."/>
            <person name="Freeman S."/>
            <person name="Maymon M."/>
            <person name="Elazar M."/>
            <person name="Youssef S.A."/>
            <person name="El-Shabrawy E.S.M."/>
            <person name="Shalaby A.B.A."/>
            <person name="Houterman P."/>
            <person name="Brock N.L."/>
            <person name="Burkhardt I."/>
            <person name="Tsavkelova E.A."/>
            <person name="Dickschat J.S."/>
            <person name="Galuszka P."/>
            <person name="Gueldener U."/>
            <person name="Tudzynski B."/>
        </authorList>
    </citation>
    <scope>NUCLEOTIDE SEQUENCE [LARGE SCALE GENOMIC DNA]</scope>
    <source>
        <strain evidence="3">MRC7560</strain>
    </source>
</reference>
<comment type="caution">
    <text evidence="2">The sequence shown here is derived from an EMBL/GenBank/DDBJ whole genome shotgun (WGS) entry which is preliminary data.</text>
</comment>
<dbReference type="AlphaFoldDB" id="A0A1L7SPJ2"/>